<dbReference type="InterPro" id="IPR036661">
    <property type="entry name" value="Luciferase-like_sf"/>
</dbReference>
<accession>A0ABW3CLJ1</accession>
<reference evidence="2" key="1">
    <citation type="journal article" date="2019" name="Int. J. Syst. Evol. Microbiol.">
        <title>The Global Catalogue of Microorganisms (GCM) 10K type strain sequencing project: providing services to taxonomists for standard genome sequencing and annotation.</title>
        <authorList>
            <consortium name="The Broad Institute Genomics Platform"/>
            <consortium name="The Broad Institute Genome Sequencing Center for Infectious Disease"/>
            <person name="Wu L."/>
            <person name="Ma J."/>
        </authorList>
    </citation>
    <scope>NUCLEOTIDE SEQUENCE [LARGE SCALE GENOMIC DNA]</scope>
    <source>
        <strain evidence="2">JCM 31696</strain>
    </source>
</reference>
<dbReference type="Gene3D" id="3.20.20.30">
    <property type="entry name" value="Luciferase-like domain"/>
    <property type="match status" value="1"/>
</dbReference>
<sequence length="73" mass="7818">MEFGVHLGAVNPKLWPAVAEEADRLGFESLWIPEHLVVPIDADGSPHQGSDHPPIPSDVPVFDALGMLCHLAA</sequence>
<comment type="caution">
    <text evidence="1">The sequence shown here is derived from an EMBL/GenBank/DDBJ whole genome shotgun (WGS) entry which is preliminary data.</text>
</comment>
<name>A0ABW3CLJ1_9ACTN</name>
<dbReference type="EMBL" id="JBHTIR010003536">
    <property type="protein sequence ID" value="MFD0855365.1"/>
    <property type="molecule type" value="Genomic_DNA"/>
</dbReference>
<evidence type="ECO:0000313" key="1">
    <source>
        <dbReference type="EMBL" id="MFD0855365.1"/>
    </source>
</evidence>
<evidence type="ECO:0000313" key="2">
    <source>
        <dbReference type="Proteomes" id="UP001597083"/>
    </source>
</evidence>
<dbReference type="Proteomes" id="UP001597083">
    <property type="component" value="Unassembled WGS sequence"/>
</dbReference>
<proteinExistence type="predicted"/>
<protein>
    <submittedName>
        <fullName evidence="1">LLM class F420-dependent oxidoreductase</fullName>
    </submittedName>
</protein>
<dbReference type="SUPFAM" id="SSF51679">
    <property type="entry name" value="Bacterial luciferase-like"/>
    <property type="match status" value="1"/>
</dbReference>
<keyword evidence="2" id="KW-1185">Reference proteome</keyword>
<gene>
    <name evidence="1" type="ORF">ACFQ07_24200</name>
</gene>
<organism evidence="1 2">
    <name type="scientific">Actinomadura adrarensis</name>
    <dbReference type="NCBI Taxonomy" id="1819600"/>
    <lineage>
        <taxon>Bacteria</taxon>
        <taxon>Bacillati</taxon>
        <taxon>Actinomycetota</taxon>
        <taxon>Actinomycetes</taxon>
        <taxon>Streptosporangiales</taxon>
        <taxon>Thermomonosporaceae</taxon>
        <taxon>Actinomadura</taxon>
    </lineage>
</organism>
<feature type="non-terminal residue" evidence="1">
    <location>
        <position position="73"/>
    </location>
</feature>